<evidence type="ECO:0000313" key="1">
    <source>
        <dbReference type="EMBL" id="BBH04280.1"/>
    </source>
</evidence>
<organism evidence="1">
    <name type="scientific">Prunus dulcis</name>
    <name type="common">Almond</name>
    <name type="synonym">Amygdalus dulcis</name>
    <dbReference type="NCBI Taxonomy" id="3755"/>
    <lineage>
        <taxon>Eukaryota</taxon>
        <taxon>Viridiplantae</taxon>
        <taxon>Streptophyta</taxon>
        <taxon>Embryophyta</taxon>
        <taxon>Tracheophyta</taxon>
        <taxon>Spermatophyta</taxon>
        <taxon>Magnoliopsida</taxon>
        <taxon>eudicotyledons</taxon>
        <taxon>Gunneridae</taxon>
        <taxon>Pentapetalae</taxon>
        <taxon>rosids</taxon>
        <taxon>fabids</taxon>
        <taxon>Rosales</taxon>
        <taxon>Rosaceae</taxon>
        <taxon>Amygdaloideae</taxon>
        <taxon>Amygdaleae</taxon>
        <taxon>Prunus</taxon>
    </lineage>
</organism>
<dbReference type="PANTHER" id="PTHR33401:SF19">
    <property type="entry name" value="(RAPE) HYPOTHETICAL PROTEIN"/>
    <property type="match status" value="1"/>
</dbReference>
<dbReference type="AlphaFoldDB" id="A0A4Y1RIW3"/>
<accession>A0A4Y1RIW3</accession>
<sequence>DPPSIENCFLPVPLHYKRGNEIHSTIITLLPETGEIKIHCPPFICFCKPSPHIYTPGPLKLEDIPHPPLPSKLVSVPETSDQLSDDTNEIKEENLDGIPKPAEPCLKSSLRKRISDSSAPKQELKKRVQWMDFFGKELVEIREFECSELEDTDNEDDNKRGCICMLNVTAESCSKMVKMHIKSVNFKLVSHEEMYSWR</sequence>
<feature type="non-terminal residue" evidence="1">
    <location>
        <position position="1"/>
    </location>
</feature>
<dbReference type="PANTHER" id="PTHR33401">
    <property type="entry name" value="LIGHT-HARVESTING COMPLEX-LIKE PROTEIN OHP2, CHLOROPLASTIC"/>
    <property type="match status" value="1"/>
</dbReference>
<gene>
    <name evidence="1" type="ORF">Prudu_015370</name>
</gene>
<feature type="non-terminal residue" evidence="1">
    <location>
        <position position="198"/>
    </location>
</feature>
<proteinExistence type="predicted"/>
<dbReference type="EMBL" id="AP019302">
    <property type="protein sequence ID" value="BBH04280.1"/>
    <property type="molecule type" value="Genomic_DNA"/>
</dbReference>
<protein>
    <submittedName>
        <fullName evidence="1">Uncharacterized protein</fullName>
    </submittedName>
</protein>
<reference evidence="1" key="1">
    <citation type="journal article" date="2019" name="Science">
        <title>Mutation of a bHLH transcription factor allowed almond domestication.</title>
        <authorList>
            <person name="Sanchez-Perez R."/>
            <person name="Pavan S."/>
            <person name="Mazzeo R."/>
            <person name="Moldovan C."/>
            <person name="Aiese Cigliano R."/>
            <person name="Del Cueto J."/>
            <person name="Ricciardi F."/>
            <person name="Lotti C."/>
            <person name="Ricciardi L."/>
            <person name="Dicenta F."/>
            <person name="Lopez-Marques R.L."/>
            <person name="Lindberg Moller B."/>
        </authorList>
    </citation>
    <scope>NUCLEOTIDE SEQUENCE</scope>
</reference>
<name>A0A4Y1RIW3_PRUDU</name>